<gene>
    <name evidence="3" type="ORF">OIDMADRAFT_194697</name>
</gene>
<evidence type="ECO:0000313" key="3">
    <source>
        <dbReference type="EMBL" id="KIN04280.1"/>
    </source>
</evidence>
<dbReference type="GO" id="GO:0005886">
    <property type="term" value="C:plasma membrane"/>
    <property type="evidence" value="ECO:0007669"/>
    <property type="project" value="TreeGrafter"/>
</dbReference>
<dbReference type="InterPro" id="IPR050357">
    <property type="entry name" value="Arrestin_domain-protein"/>
</dbReference>
<dbReference type="HOGENOM" id="CLU_026015_1_0_1"/>
<dbReference type="InParanoid" id="A0A0C3HML9"/>
<dbReference type="GO" id="GO:0070086">
    <property type="term" value="P:ubiquitin-dependent endocytosis"/>
    <property type="evidence" value="ECO:0007669"/>
    <property type="project" value="TreeGrafter"/>
</dbReference>
<feature type="region of interest" description="Disordered" evidence="1">
    <location>
        <begin position="1"/>
        <end position="26"/>
    </location>
</feature>
<evidence type="ECO:0000313" key="4">
    <source>
        <dbReference type="Proteomes" id="UP000054321"/>
    </source>
</evidence>
<accession>A0A0C3HML9</accession>
<feature type="domain" description="LDB19 N-terminal" evidence="2">
    <location>
        <begin position="123"/>
        <end position="298"/>
    </location>
</feature>
<name>A0A0C3HML9_OIDMZ</name>
<dbReference type="InterPro" id="IPR024391">
    <property type="entry name" value="LDB19_N"/>
</dbReference>
<reference evidence="3 4" key="1">
    <citation type="submission" date="2014-04" db="EMBL/GenBank/DDBJ databases">
        <authorList>
            <consortium name="DOE Joint Genome Institute"/>
            <person name="Kuo A."/>
            <person name="Martino E."/>
            <person name="Perotto S."/>
            <person name="Kohler A."/>
            <person name="Nagy L.G."/>
            <person name="Floudas D."/>
            <person name="Copeland A."/>
            <person name="Barry K.W."/>
            <person name="Cichocki N."/>
            <person name="Veneault-Fourrey C."/>
            <person name="LaButti K."/>
            <person name="Lindquist E.A."/>
            <person name="Lipzen A."/>
            <person name="Lundell T."/>
            <person name="Morin E."/>
            <person name="Murat C."/>
            <person name="Sun H."/>
            <person name="Tunlid A."/>
            <person name="Henrissat B."/>
            <person name="Grigoriev I.V."/>
            <person name="Hibbett D.S."/>
            <person name="Martin F."/>
            <person name="Nordberg H.P."/>
            <person name="Cantor M.N."/>
            <person name="Hua S.X."/>
        </authorList>
    </citation>
    <scope>NUCLEOTIDE SEQUENCE [LARGE SCALE GENOMIC DNA]</scope>
    <source>
        <strain evidence="3 4">Zn</strain>
    </source>
</reference>
<evidence type="ECO:0000259" key="2">
    <source>
        <dbReference type="Pfam" id="PF13002"/>
    </source>
</evidence>
<dbReference type="STRING" id="913774.A0A0C3HML9"/>
<dbReference type="GO" id="GO:0030674">
    <property type="term" value="F:protein-macromolecule adaptor activity"/>
    <property type="evidence" value="ECO:0007669"/>
    <property type="project" value="TreeGrafter"/>
</dbReference>
<dbReference type="AlphaFoldDB" id="A0A0C3HML9"/>
<dbReference type="Gene3D" id="2.60.40.640">
    <property type="match status" value="1"/>
</dbReference>
<feature type="region of interest" description="Disordered" evidence="1">
    <location>
        <begin position="444"/>
        <end position="484"/>
    </location>
</feature>
<dbReference type="OrthoDB" id="3832628at2759"/>
<evidence type="ECO:0000256" key="1">
    <source>
        <dbReference type="SAM" id="MobiDB-lite"/>
    </source>
</evidence>
<protein>
    <recommendedName>
        <fullName evidence="2">LDB19 N-terminal domain-containing protein</fullName>
    </recommendedName>
</protein>
<dbReference type="InterPro" id="IPR014752">
    <property type="entry name" value="Arrestin-like_C"/>
</dbReference>
<reference evidence="4" key="2">
    <citation type="submission" date="2015-01" db="EMBL/GenBank/DDBJ databases">
        <title>Evolutionary Origins and Diversification of the Mycorrhizal Mutualists.</title>
        <authorList>
            <consortium name="DOE Joint Genome Institute"/>
            <consortium name="Mycorrhizal Genomics Consortium"/>
            <person name="Kohler A."/>
            <person name="Kuo A."/>
            <person name="Nagy L.G."/>
            <person name="Floudas D."/>
            <person name="Copeland A."/>
            <person name="Barry K.W."/>
            <person name="Cichocki N."/>
            <person name="Veneault-Fourrey C."/>
            <person name="LaButti K."/>
            <person name="Lindquist E.A."/>
            <person name="Lipzen A."/>
            <person name="Lundell T."/>
            <person name="Morin E."/>
            <person name="Murat C."/>
            <person name="Riley R."/>
            <person name="Ohm R."/>
            <person name="Sun H."/>
            <person name="Tunlid A."/>
            <person name="Henrissat B."/>
            <person name="Grigoriev I.V."/>
            <person name="Hibbett D.S."/>
            <person name="Martin F."/>
        </authorList>
    </citation>
    <scope>NUCLEOTIDE SEQUENCE [LARGE SCALE GENOMIC DNA]</scope>
    <source>
        <strain evidence="4">Zn</strain>
    </source>
</reference>
<dbReference type="GO" id="GO:0005829">
    <property type="term" value="C:cytosol"/>
    <property type="evidence" value="ECO:0007669"/>
    <property type="project" value="TreeGrafter"/>
</dbReference>
<feature type="compositionally biased region" description="Low complexity" evidence="1">
    <location>
        <begin position="455"/>
        <end position="466"/>
    </location>
</feature>
<proteinExistence type="predicted"/>
<sequence>MPHRVTSFFRKNSTESPSELKLKSARPPLADRMHTSIPHLIDEEGNLKRMPESHKRLSLQGLTHSARSSTKSLTHPPTSIEVVIESPPLVFYGPPEGSTGALLSGQLVFHVNDESVPIDSFSMQLCLETVRKRPFHVHCQECSYQSKDLTAWNFLQAPVTLPRGDHAYPFSFLLPGDLPISMKSALCSIEYALKATVTPKNGEPLKLVRVLNVKRAIYPSETPRHSIRIFPPTNITATCTLPAVMHPIGETNIHMRMDGVIKRNADNKTALQWRLKRLTWRLDETQKTVAPACAKHAAKSANPEAARKGIPQQDVKTLATDEIKGGWKSDYSGPDGTIEIEFPLAIPAQSKPICVMKSADGTAIAHVLIVEMIVAEEFVPAKRGGQASPTGAARVLRMHFNVTVTERAGLGISWDEEQPPLYENVPASPPAYIRADVYDGEPIPDYEDLPPLDISAVRSSSEMSASDRIAPIAPGSTESTSAST</sequence>
<dbReference type="SUPFAM" id="SSF81296">
    <property type="entry name" value="E set domains"/>
    <property type="match status" value="1"/>
</dbReference>
<dbReference type="Pfam" id="PF13002">
    <property type="entry name" value="LDB19"/>
    <property type="match status" value="1"/>
</dbReference>
<dbReference type="GO" id="GO:0031625">
    <property type="term" value="F:ubiquitin protein ligase binding"/>
    <property type="evidence" value="ECO:0007669"/>
    <property type="project" value="TreeGrafter"/>
</dbReference>
<dbReference type="PANTHER" id="PTHR11188">
    <property type="entry name" value="ARRESTIN DOMAIN CONTAINING PROTEIN"/>
    <property type="match status" value="1"/>
</dbReference>
<keyword evidence="4" id="KW-1185">Reference proteome</keyword>
<dbReference type="Proteomes" id="UP000054321">
    <property type="component" value="Unassembled WGS sequence"/>
</dbReference>
<dbReference type="InterPro" id="IPR014756">
    <property type="entry name" value="Ig_E-set"/>
</dbReference>
<dbReference type="FunCoup" id="A0A0C3HML9">
    <property type="interactions" value="24"/>
</dbReference>
<dbReference type="EMBL" id="KN832873">
    <property type="protein sequence ID" value="KIN04280.1"/>
    <property type="molecule type" value="Genomic_DNA"/>
</dbReference>
<dbReference type="PANTHER" id="PTHR11188:SF76">
    <property type="entry name" value="PROTEIN LDB19"/>
    <property type="match status" value="1"/>
</dbReference>
<organism evidence="3 4">
    <name type="scientific">Oidiodendron maius (strain Zn)</name>
    <dbReference type="NCBI Taxonomy" id="913774"/>
    <lineage>
        <taxon>Eukaryota</taxon>
        <taxon>Fungi</taxon>
        <taxon>Dikarya</taxon>
        <taxon>Ascomycota</taxon>
        <taxon>Pezizomycotina</taxon>
        <taxon>Leotiomycetes</taxon>
        <taxon>Leotiomycetes incertae sedis</taxon>
        <taxon>Myxotrichaceae</taxon>
        <taxon>Oidiodendron</taxon>
    </lineage>
</organism>